<dbReference type="InterPro" id="IPR047142">
    <property type="entry name" value="OryJ/VirC-like"/>
</dbReference>
<dbReference type="STRING" id="1235591.CAK95_25160"/>
<dbReference type="SUPFAM" id="SSF51182">
    <property type="entry name" value="RmlC-like cupins"/>
    <property type="match status" value="1"/>
</dbReference>
<dbReference type="Proteomes" id="UP000194137">
    <property type="component" value="Chromosome"/>
</dbReference>
<dbReference type="AlphaFoldDB" id="A0A1W6ZXI1"/>
<accession>A0A1W6ZXI1</accession>
<dbReference type="OrthoDB" id="713485at2"/>
<organism evidence="1 2">
    <name type="scientific">Pseudorhodoplanes sinuspersici</name>
    <dbReference type="NCBI Taxonomy" id="1235591"/>
    <lineage>
        <taxon>Bacteria</taxon>
        <taxon>Pseudomonadati</taxon>
        <taxon>Pseudomonadota</taxon>
        <taxon>Alphaproteobacteria</taxon>
        <taxon>Hyphomicrobiales</taxon>
        <taxon>Pseudorhodoplanes</taxon>
    </lineage>
</organism>
<gene>
    <name evidence="1" type="ORF">CAK95_25160</name>
</gene>
<reference evidence="1 2" key="1">
    <citation type="submission" date="2017-05" db="EMBL/GenBank/DDBJ databases">
        <title>Full genome sequence of Pseudorhodoplanes sinuspersici.</title>
        <authorList>
            <person name="Dastgheib S.M.M."/>
            <person name="Shavandi M."/>
            <person name="Tirandaz H."/>
        </authorList>
    </citation>
    <scope>NUCLEOTIDE SEQUENCE [LARGE SCALE GENOMIC DNA]</scope>
    <source>
        <strain evidence="1 2">RIPI110</strain>
    </source>
</reference>
<dbReference type="PANTHER" id="PTHR36156">
    <property type="entry name" value="SLR2101 PROTEIN"/>
    <property type="match status" value="1"/>
</dbReference>
<proteinExistence type="predicted"/>
<keyword evidence="2" id="KW-1185">Reference proteome</keyword>
<dbReference type="KEGG" id="psin:CAK95_25160"/>
<sequence length="155" mass="16974">MQVRRVVTGHKRDGKATVLIDEISKDVVNPRQGCTFFNIWSTPLPVDNNDDSDGAKKIIGTAMKDKAVFRVIEYAPGVAPRNHRTDSIDFAVVMSGEIDMTLDDEVVHLKAGDVMVQRGTIHDWINKGDKPCVIAFVLIDAAPVEIDGQPLAHVG</sequence>
<dbReference type="PANTHER" id="PTHR36156:SF2">
    <property type="entry name" value="CUPIN TYPE-2 DOMAIN-CONTAINING PROTEIN"/>
    <property type="match status" value="1"/>
</dbReference>
<name>A0A1W6ZXI1_9HYPH</name>
<dbReference type="CDD" id="cd02231">
    <property type="entry name" value="cupin_BLL6423-like"/>
    <property type="match status" value="1"/>
</dbReference>
<evidence type="ECO:0000313" key="1">
    <source>
        <dbReference type="EMBL" id="ARQ02023.1"/>
    </source>
</evidence>
<dbReference type="RefSeq" id="WP_086090416.1">
    <property type="nucleotide sequence ID" value="NZ_CP021112.1"/>
</dbReference>
<dbReference type="Pfam" id="PF07883">
    <property type="entry name" value="Cupin_2"/>
    <property type="match status" value="1"/>
</dbReference>
<evidence type="ECO:0000313" key="2">
    <source>
        <dbReference type="Proteomes" id="UP000194137"/>
    </source>
</evidence>
<dbReference type="Gene3D" id="2.60.120.10">
    <property type="entry name" value="Jelly Rolls"/>
    <property type="match status" value="1"/>
</dbReference>
<protein>
    <submittedName>
        <fullName evidence="1">Uncharacterized protein</fullName>
    </submittedName>
</protein>
<dbReference type="InterPro" id="IPR014710">
    <property type="entry name" value="RmlC-like_jellyroll"/>
</dbReference>
<dbReference type="EMBL" id="CP021112">
    <property type="protein sequence ID" value="ARQ02023.1"/>
    <property type="molecule type" value="Genomic_DNA"/>
</dbReference>
<dbReference type="InterPro" id="IPR013096">
    <property type="entry name" value="Cupin_2"/>
</dbReference>
<dbReference type="InterPro" id="IPR011051">
    <property type="entry name" value="RmlC_Cupin_sf"/>
</dbReference>